<accession>A0A059F0P8</accession>
<reference evidence="2 3" key="2">
    <citation type="submission" date="2014-03" db="EMBL/GenBank/DDBJ databases">
        <title>The Genome Sequence of Anncaliia algerae insect isolate PRA339.</title>
        <authorList>
            <consortium name="The Broad Institute Genome Sequencing Platform"/>
            <consortium name="The Broad Institute Genome Sequencing Center for Infectious Disease"/>
            <person name="Cuomo C."/>
            <person name="Becnel J."/>
            <person name="Sanscrainte N."/>
            <person name="Walker B."/>
            <person name="Young S.K."/>
            <person name="Zeng Q."/>
            <person name="Gargeya S."/>
            <person name="Fitzgerald M."/>
            <person name="Haas B."/>
            <person name="Abouelleil A."/>
            <person name="Alvarado L."/>
            <person name="Arachchi H.M."/>
            <person name="Berlin A.M."/>
            <person name="Chapman S.B."/>
            <person name="Dewar J."/>
            <person name="Goldberg J."/>
            <person name="Griggs A."/>
            <person name="Gujja S."/>
            <person name="Hansen M."/>
            <person name="Howarth C."/>
            <person name="Imamovic A."/>
            <person name="Larimer J."/>
            <person name="McCowan C."/>
            <person name="Murphy C."/>
            <person name="Neiman D."/>
            <person name="Pearson M."/>
            <person name="Priest M."/>
            <person name="Roberts A."/>
            <person name="Saif S."/>
            <person name="Shea T."/>
            <person name="Sisk P."/>
            <person name="Sykes S."/>
            <person name="Wortman J."/>
            <person name="Nusbaum C."/>
            <person name="Birren B."/>
        </authorList>
    </citation>
    <scope>NUCLEOTIDE SEQUENCE [LARGE SCALE GENOMIC DNA]</scope>
    <source>
        <strain evidence="2 3">PRA339</strain>
    </source>
</reference>
<feature type="chain" id="PRO_5001576798" evidence="1">
    <location>
        <begin position="21"/>
        <end position="177"/>
    </location>
</feature>
<keyword evidence="3" id="KW-1185">Reference proteome</keyword>
<proteinExistence type="predicted"/>
<dbReference type="VEuPathDB" id="MicrosporidiaDB:H312_01711"/>
<dbReference type="OrthoDB" id="2188728at2759"/>
<dbReference type="EMBL" id="KK365159">
    <property type="protein sequence ID" value="KCZ80883.1"/>
    <property type="molecule type" value="Genomic_DNA"/>
</dbReference>
<evidence type="ECO:0000313" key="2">
    <source>
        <dbReference type="EMBL" id="KCZ80883.1"/>
    </source>
</evidence>
<evidence type="ECO:0000256" key="1">
    <source>
        <dbReference type="SAM" id="SignalP"/>
    </source>
</evidence>
<feature type="signal peptide" evidence="1">
    <location>
        <begin position="1"/>
        <end position="20"/>
    </location>
</feature>
<organism evidence="2 3">
    <name type="scientific">Anncaliia algerae PRA339</name>
    <dbReference type="NCBI Taxonomy" id="1288291"/>
    <lineage>
        <taxon>Eukaryota</taxon>
        <taxon>Fungi</taxon>
        <taxon>Fungi incertae sedis</taxon>
        <taxon>Microsporidia</taxon>
        <taxon>Tubulinosematoidea</taxon>
        <taxon>Tubulinosematidae</taxon>
        <taxon>Anncaliia</taxon>
    </lineage>
</organism>
<dbReference type="AlphaFoldDB" id="A0A059F0P8"/>
<protein>
    <submittedName>
        <fullName evidence="2">Uncharacterized protein</fullName>
    </submittedName>
</protein>
<dbReference type="Proteomes" id="UP000030655">
    <property type="component" value="Unassembled WGS sequence"/>
</dbReference>
<sequence>MLILLLNLVHSILVIESMSGDYLYNKNNILALTDDIALAADFEMLSDGCGTHYYLKDLKTNLVLDHQDYFITRIAIFNLLDYRPSQRWTLLLDSAGKFQFTQGDDYMFVEPTTNEFYVRPGLCKTIFNHGFMFLDNMSKYKGLRLPEIARMYDPNDSAYHKIFDQFKAEGGSRHPYL</sequence>
<gene>
    <name evidence="2" type="ORF">H312_01711</name>
</gene>
<keyword evidence="1" id="KW-0732">Signal</keyword>
<reference evidence="3" key="1">
    <citation type="submission" date="2013-02" db="EMBL/GenBank/DDBJ databases">
        <authorList>
            <consortium name="The Broad Institute Genome Sequencing Platform"/>
            <person name="Cuomo C."/>
            <person name="Becnel J."/>
            <person name="Sanscrainte N."/>
            <person name="Walker B."/>
            <person name="Young S.K."/>
            <person name="Zeng Q."/>
            <person name="Gargeya S."/>
            <person name="Fitzgerald M."/>
            <person name="Haas B."/>
            <person name="Abouelleil A."/>
            <person name="Alvarado L."/>
            <person name="Arachchi H.M."/>
            <person name="Berlin A.M."/>
            <person name="Chapman S.B."/>
            <person name="Dewar J."/>
            <person name="Goldberg J."/>
            <person name="Griggs A."/>
            <person name="Gujja S."/>
            <person name="Hansen M."/>
            <person name="Howarth C."/>
            <person name="Imamovic A."/>
            <person name="Larimer J."/>
            <person name="McCowan C."/>
            <person name="Murphy C."/>
            <person name="Neiman D."/>
            <person name="Pearson M."/>
            <person name="Priest M."/>
            <person name="Roberts A."/>
            <person name="Saif S."/>
            <person name="Shea T."/>
            <person name="Sisk P."/>
            <person name="Sykes S."/>
            <person name="Wortman J."/>
            <person name="Nusbaum C."/>
            <person name="Birren B."/>
        </authorList>
    </citation>
    <scope>NUCLEOTIDE SEQUENCE [LARGE SCALE GENOMIC DNA]</scope>
    <source>
        <strain evidence="3">PRA339</strain>
    </source>
</reference>
<dbReference type="HOGENOM" id="CLU_1517505_0_0_1"/>
<evidence type="ECO:0000313" key="3">
    <source>
        <dbReference type="Proteomes" id="UP000030655"/>
    </source>
</evidence>
<name>A0A059F0P8_9MICR</name>